<evidence type="ECO:0000256" key="1">
    <source>
        <dbReference type="SAM" id="Coils"/>
    </source>
</evidence>
<feature type="compositionally biased region" description="Polar residues" evidence="2">
    <location>
        <begin position="85"/>
        <end position="95"/>
    </location>
</feature>
<feature type="compositionally biased region" description="Basic residues" evidence="2">
    <location>
        <begin position="1"/>
        <end position="14"/>
    </location>
</feature>
<dbReference type="RefSeq" id="WP_270917890.1">
    <property type="nucleotide sequence ID" value="NZ_CP127247.1"/>
</dbReference>
<keyword evidence="1" id="KW-0175">Coiled coil</keyword>
<evidence type="ECO:0000313" key="5">
    <source>
        <dbReference type="Proteomes" id="UP001238334"/>
    </source>
</evidence>
<gene>
    <name evidence="4" type="ORF">QPJ95_12635</name>
</gene>
<name>A0A9Y2P5E6_9RHOB</name>
<dbReference type="EMBL" id="CP127247">
    <property type="protein sequence ID" value="WIY23505.1"/>
    <property type="molecule type" value="Genomic_DNA"/>
</dbReference>
<evidence type="ECO:0000313" key="4">
    <source>
        <dbReference type="EMBL" id="WIY23505.1"/>
    </source>
</evidence>
<organism evidence="4 5">
    <name type="scientific">Parasedimentitalea psychrophila</name>
    <dbReference type="NCBI Taxonomy" id="2997337"/>
    <lineage>
        <taxon>Bacteria</taxon>
        <taxon>Pseudomonadati</taxon>
        <taxon>Pseudomonadota</taxon>
        <taxon>Alphaproteobacteria</taxon>
        <taxon>Rhodobacterales</taxon>
        <taxon>Paracoccaceae</taxon>
        <taxon>Parasedimentitalea</taxon>
    </lineage>
</organism>
<keyword evidence="3" id="KW-1133">Transmembrane helix</keyword>
<keyword evidence="3" id="KW-0812">Transmembrane</keyword>
<dbReference type="GO" id="GO:0005886">
    <property type="term" value="C:plasma membrane"/>
    <property type="evidence" value="ECO:0007669"/>
    <property type="project" value="TreeGrafter"/>
</dbReference>
<sequence length="578" mass="63334">MTTKPKAKKFRIRRNPGAPGGGQAAPTAAEPDTRPAGTANVQPARARSVPGPRAEAAAAAASAQMQTSPEAQSPVRGQAPVSDQAPVSGQVSSARETGVENDIASIRHEGLTGRQLRMARRVAQKHNLPATSDFDAVRLLRAKGIDPFKRSNMLELVVPQNRARATGSPDAPETVQLPQTIPAARTNLPSTEMSPAERRNRDIQTIQREISNRRRRKLVLLMGRLAFFVMLPTLLAGYYFYSVATPMYAAKSEFLILKADNTSGGAMGLLTGTQFATSQDSIAVQSFLQSKEAMLRLDRDIGYKSHFTQAWIDPIQRLNDNPSNEEAYKTYTRYVKVGYDPTEGSIRMEVTAADPEVSAQFSRSLIAYAEEMANNLSINKRGNQMIDAELAMESAEKARRTAQVALVQLQQKGSVLDPEGVIVSLRSQISTFEIQVQEKELELAALLDNARPNKAKVAGTRADIARLQAVIDRLNQRMISASAGENSLASLSVQIQMAQADLATRDLMLQSALQQVEQTRMEANRQVRYLTTSVQPVPSQEASYPRKFENTILAFLIFSGIYLMFSLTASILREQVSS</sequence>
<dbReference type="GO" id="GO:0004713">
    <property type="term" value="F:protein tyrosine kinase activity"/>
    <property type="evidence" value="ECO:0007669"/>
    <property type="project" value="TreeGrafter"/>
</dbReference>
<feature type="transmembrane region" description="Helical" evidence="3">
    <location>
        <begin position="552"/>
        <end position="572"/>
    </location>
</feature>
<dbReference type="PANTHER" id="PTHR32309:SF13">
    <property type="entry name" value="FERRIC ENTEROBACTIN TRANSPORT PROTEIN FEPE"/>
    <property type="match status" value="1"/>
</dbReference>
<feature type="region of interest" description="Disordered" evidence="2">
    <location>
        <begin position="1"/>
        <end position="99"/>
    </location>
</feature>
<keyword evidence="5" id="KW-1185">Reference proteome</keyword>
<accession>A0A9Y2P5E6</accession>
<dbReference type="Proteomes" id="UP001238334">
    <property type="component" value="Chromosome"/>
</dbReference>
<proteinExistence type="predicted"/>
<evidence type="ECO:0000256" key="3">
    <source>
        <dbReference type="SAM" id="Phobius"/>
    </source>
</evidence>
<evidence type="ECO:0000256" key="2">
    <source>
        <dbReference type="SAM" id="MobiDB-lite"/>
    </source>
</evidence>
<reference evidence="4 5" key="1">
    <citation type="submission" date="2023-06" db="EMBL/GenBank/DDBJ databases">
        <title>Parasedimentitalea psychrophila sp. nov., a psychrophilic bacterium isolated from deep-sea sediment.</title>
        <authorList>
            <person name="Li A."/>
        </authorList>
    </citation>
    <scope>NUCLEOTIDE SEQUENCE [LARGE SCALE GENOMIC DNA]</scope>
    <source>
        <strain evidence="4 5">QS115</strain>
    </source>
</reference>
<dbReference type="AlphaFoldDB" id="A0A9Y2P5E6"/>
<keyword evidence="3" id="KW-0472">Membrane</keyword>
<feature type="transmembrane region" description="Helical" evidence="3">
    <location>
        <begin position="218"/>
        <end position="241"/>
    </location>
</feature>
<feature type="coiled-coil region" evidence="1">
    <location>
        <begin position="392"/>
        <end position="477"/>
    </location>
</feature>
<feature type="compositionally biased region" description="Low complexity" evidence="2">
    <location>
        <begin position="54"/>
        <end position="63"/>
    </location>
</feature>
<protein>
    <submittedName>
        <fullName evidence="4">Capsule biosynthesis protein</fullName>
    </submittedName>
</protein>
<dbReference type="PANTHER" id="PTHR32309">
    <property type="entry name" value="TYROSINE-PROTEIN KINASE"/>
    <property type="match status" value="1"/>
</dbReference>
<dbReference type="KEGG" id="ppso:QPJ95_12635"/>
<dbReference type="InterPro" id="IPR050445">
    <property type="entry name" value="Bact_polysacc_biosynth/exp"/>
</dbReference>